<proteinExistence type="predicted"/>
<dbReference type="Gramene" id="OQU90762">
    <property type="protein sequence ID" value="OQU90762"/>
    <property type="gene ID" value="SORBI_3001G041450"/>
</dbReference>
<evidence type="ECO:0000313" key="1">
    <source>
        <dbReference type="EMBL" id="OQU90762.1"/>
    </source>
</evidence>
<evidence type="ECO:0000313" key="2">
    <source>
        <dbReference type="Proteomes" id="UP000000768"/>
    </source>
</evidence>
<dbReference type="Proteomes" id="UP000000768">
    <property type="component" value="Chromosome 1"/>
</dbReference>
<sequence>MLCRRCNQSGWRRKSSKICRWFSSSSEMLQAPQSSGSVLFRTTKLWSTL</sequence>
<protein>
    <submittedName>
        <fullName evidence="1">Uncharacterized protein</fullName>
    </submittedName>
</protein>
<dbReference type="InParanoid" id="A0A1Z5S486"/>
<reference evidence="1 2" key="1">
    <citation type="journal article" date="2009" name="Nature">
        <title>The Sorghum bicolor genome and the diversification of grasses.</title>
        <authorList>
            <person name="Paterson A.H."/>
            <person name="Bowers J.E."/>
            <person name="Bruggmann R."/>
            <person name="Dubchak I."/>
            <person name="Grimwood J."/>
            <person name="Gundlach H."/>
            <person name="Haberer G."/>
            <person name="Hellsten U."/>
            <person name="Mitros T."/>
            <person name="Poliakov A."/>
            <person name="Schmutz J."/>
            <person name="Spannagl M."/>
            <person name="Tang H."/>
            <person name="Wang X."/>
            <person name="Wicker T."/>
            <person name="Bharti A.K."/>
            <person name="Chapman J."/>
            <person name="Feltus F.A."/>
            <person name="Gowik U."/>
            <person name="Grigoriev I.V."/>
            <person name="Lyons E."/>
            <person name="Maher C.A."/>
            <person name="Martis M."/>
            <person name="Narechania A."/>
            <person name="Otillar R.P."/>
            <person name="Penning B.W."/>
            <person name="Salamov A.A."/>
            <person name="Wang Y."/>
            <person name="Zhang L."/>
            <person name="Carpita N.C."/>
            <person name="Freeling M."/>
            <person name="Gingle A.R."/>
            <person name="Hash C.T."/>
            <person name="Keller B."/>
            <person name="Klein P."/>
            <person name="Kresovich S."/>
            <person name="McCann M.C."/>
            <person name="Ming R."/>
            <person name="Peterson D.G."/>
            <person name="Mehboob-ur-Rahman"/>
            <person name="Ware D."/>
            <person name="Westhoff P."/>
            <person name="Mayer K.F."/>
            <person name="Messing J."/>
            <person name="Rokhsar D.S."/>
        </authorList>
    </citation>
    <scope>NUCLEOTIDE SEQUENCE [LARGE SCALE GENOMIC DNA]</scope>
    <source>
        <strain evidence="2">cv. BTx623</strain>
    </source>
</reference>
<keyword evidence="2" id="KW-1185">Reference proteome</keyword>
<organism evidence="1 2">
    <name type="scientific">Sorghum bicolor</name>
    <name type="common">Sorghum</name>
    <name type="synonym">Sorghum vulgare</name>
    <dbReference type="NCBI Taxonomy" id="4558"/>
    <lineage>
        <taxon>Eukaryota</taxon>
        <taxon>Viridiplantae</taxon>
        <taxon>Streptophyta</taxon>
        <taxon>Embryophyta</taxon>
        <taxon>Tracheophyta</taxon>
        <taxon>Spermatophyta</taxon>
        <taxon>Magnoliopsida</taxon>
        <taxon>Liliopsida</taxon>
        <taxon>Poales</taxon>
        <taxon>Poaceae</taxon>
        <taxon>PACMAD clade</taxon>
        <taxon>Panicoideae</taxon>
        <taxon>Andropogonodae</taxon>
        <taxon>Andropogoneae</taxon>
        <taxon>Sorghinae</taxon>
        <taxon>Sorghum</taxon>
    </lineage>
</organism>
<gene>
    <name evidence="1" type="ORF">SORBI_3001G041450</name>
</gene>
<accession>A0A1Z5S486</accession>
<name>A0A1Z5S486_SORBI</name>
<reference evidence="2" key="2">
    <citation type="journal article" date="2018" name="Plant J.">
        <title>The Sorghum bicolor reference genome: improved assembly, gene annotations, a transcriptome atlas, and signatures of genome organization.</title>
        <authorList>
            <person name="McCormick R.F."/>
            <person name="Truong S.K."/>
            <person name="Sreedasyam A."/>
            <person name="Jenkins J."/>
            <person name="Shu S."/>
            <person name="Sims D."/>
            <person name="Kennedy M."/>
            <person name="Amirebrahimi M."/>
            <person name="Weers B.D."/>
            <person name="McKinley B."/>
            <person name="Mattison A."/>
            <person name="Morishige D.T."/>
            <person name="Grimwood J."/>
            <person name="Schmutz J."/>
            <person name="Mullet J.E."/>
        </authorList>
    </citation>
    <scope>NUCLEOTIDE SEQUENCE [LARGE SCALE GENOMIC DNA]</scope>
    <source>
        <strain evidence="2">cv. BTx623</strain>
    </source>
</reference>
<dbReference type="AlphaFoldDB" id="A0A1Z5S486"/>
<dbReference type="EMBL" id="CM000760">
    <property type="protein sequence ID" value="OQU90762.1"/>
    <property type="molecule type" value="Genomic_DNA"/>
</dbReference>